<dbReference type="RefSeq" id="WP_275818691.1">
    <property type="nucleotide sequence ID" value="NZ_BAAANM010000013.1"/>
</dbReference>
<organism evidence="2 3">
    <name type="scientific">Streptantibioticus ferralitis</name>
    <dbReference type="NCBI Taxonomy" id="236510"/>
    <lineage>
        <taxon>Bacteria</taxon>
        <taxon>Bacillati</taxon>
        <taxon>Actinomycetota</taxon>
        <taxon>Actinomycetes</taxon>
        <taxon>Kitasatosporales</taxon>
        <taxon>Streptomycetaceae</taxon>
        <taxon>Streptantibioticus</taxon>
    </lineage>
</organism>
<dbReference type="Proteomes" id="UP001220022">
    <property type="component" value="Unassembled WGS sequence"/>
</dbReference>
<reference evidence="2 3" key="1">
    <citation type="submission" date="2023-03" db="EMBL/GenBank/DDBJ databases">
        <title>Draft genome sequence of type strain Streptomyces ferralitis JCM 14344.</title>
        <authorList>
            <person name="Klaysubun C."/>
            <person name="Duangmal K."/>
        </authorList>
    </citation>
    <scope>NUCLEOTIDE SEQUENCE [LARGE SCALE GENOMIC DNA]</scope>
    <source>
        <strain evidence="2 3">JCM 14344</strain>
    </source>
</reference>
<dbReference type="InterPro" id="IPR046165">
    <property type="entry name" value="DUF6167"/>
</dbReference>
<name>A0ABT5Z5W9_9ACTN</name>
<dbReference type="EMBL" id="JARHTQ010000021">
    <property type="protein sequence ID" value="MDF2259227.1"/>
    <property type="molecule type" value="Genomic_DNA"/>
</dbReference>
<gene>
    <name evidence="2" type="ORF">P2L57_26995</name>
</gene>
<feature type="compositionally biased region" description="Basic and acidic residues" evidence="1">
    <location>
        <begin position="87"/>
        <end position="97"/>
    </location>
</feature>
<evidence type="ECO:0000313" key="3">
    <source>
        <dbReference type="Proteomes" id="UP001220022"/>
    </source>
</evidence>
<accession>A0ABT5Z5W9</accession>
<comment type="caution">
    <text evidence="2">The sequence shown here is derived from an EMBL/GenBank/DDBJ whole genome shotgun (WGS) entry which is preliminary data.</text>
</comment>
<feature type="region of interest" description="Disordered" evidence="1">
    <location>
        <begin position="71"/>
        <end position="108"/>
    </location>
</feature>
<protein>
    <submittedName>
        <fullName evidence="2">DUF6167 family protein</fullName>
    </submittedName>
</protein>
<sequence length="108" mass="12014">MFRRLFWFITGITAGVWATNKVHRAARRLTPESLAATAADRAIELGGRARQFAKDVRAGMSERESELNNLLGLDAPPAELPGQRPEIAYRADARTPDVRPGYKQKEGH</sequence>
<evidence type="ECO:0000256" key="1">
    <source>
        <dbReference type="SAM" id="MobiDB-lite"/>
    </source>
</evidence>
<proteinExistence type="predicted"/>
<evidence type="ECO:0000313" key="2">
    <source>
        <dbReference type="EMBL" id="MDF2259227.1"/>
    </source>
</evidence>
<keyword evidence="3" id="KW-1185">Reference proteome</keyword>
<dbReference type="Pfam" id="PF19664">
    <property type="entry name" value="DUF6167"/>
    <property type="match status" value="1"/>
</dbReference>